<dbReference type="AlphaFoldDB" id="A0A3R8KUF8"/>
<reference evidence="1" key="1">
    <citation type="submission" date="2018-10" db="EMBL/GenBank/DDBJ databases">
        <title>Schaedlerella arabinophila gen. nov. sp. nov., isolated from the mouse intestinal tract and comparative analysis with the genome of the closely related altered Schaedler flora strain ASF502.</title>
        <authorList>
            <person name="Miyake S."/>
            <person name="Soh M."/>
            <person name="Seedorf H."/>
        </authorList>
    </citation>
    <scope>NUCLEOTIDE SEQUENCE [LARGE SCALE GENOMIC DNA]</scope>
    <source>
        <strain evidence="1">DSM 106076</strain>
    </source>
</reference>
<proteinExistence type="predicted"/>
<sequence>MMAQAKSPGAWEQEFVRLSYEWEKVYAYGDAAGMCTDGVVLDRIRKELLEIRKKLDVKGADERLTIPPEVPKSFMACADEIRTQAQCAVQEYLAMEEYRYMQAVLPKLTPKQKKGTRVLEVSGKVMGLADALAEDNLVVLREYGSPGMLTGLIVETAKKLQGLPLKQAAVPEKRQEDHQEDWQVEGQMSIYDLAVT</sequence>
<evidence type="ECO:0000313" key="1">
    <source>
        <dbReference type="EMBL" id="RRK32057.1"/>
    </source>
</evidence>
<dbReference type="RefSeq" id="WP_125127603.1">
    <property type="nucleotide sequence ID" value="NZ_RHJS01000002.1"/>
</dbReference>
<organism evidence="1 2">
    <name type="scientific">Schaedlerella arabinosiphila</name>
    <dbReference type="NCBI Taxonomy" id="2044587"/>
    <lineage>
        <taxon>Bacteria</taxon>
        <taxon>Bacillati</taxon>
        <taxon>Bacillota</taxon>
        <taxon>Clostridia</taxon>
        <taxon>Lachnospirales</taxon>
        <taxon>Lachnospiraceae</taxon>
        <taxon>Schaedlerella</taxon>
    </lineage>
</organism>
<gene>
    <name evidence="1" type="ORF">EBB54_12260</name>
</gene>
<accession>A0A3R8KUF8</accession>
<protein>
    <submittedName>
        <fullName evidence="1">Uncharacterized protein</fullName>
    </submittedName>
</protein>
<dbReference type="Proteomes" id="UP000274920">
    <property type="component" value="Unassembled WGS sequence"/>
</dbReference>
<dbReference type="EMBL" id="RHJS01000002">
    <property type="protein sequence ID" value="RRK32057.1"/>
    <property type="molecule type" value="Genomic_DNA"/>
</dbReference>
<evidence type="ECO:0000313" key="2">
    <source>
        <dbReference type="Proteomes" id="UP000274920"/>
    </source>
</evidence>
<name>A0A3R8KUF8_9FIRM</name>
<comment type="caution">
    <text evidence="1">The sequence shown here is derived from an EMBL/GenBank/DDBJ whole genome shotgun (WGS) entry which is preliminary data.</text>
</comment>
<keyword evidence="2" id="KW-1185">Reference proteome</keyword>